<dbReference type="EMBL" id="JAKRRY010000011">
    <property type="protein sequence ID" value="MCW8346446.1"/>
    <property type="molecule type" value="Genomic_DNA"/>
</dbReference>
<evidence type="ECO:0008006" key="3">
    <source>
        <dbReference type="Google" id="ProtNLM"/>
    </source>
</evidence>
<evidence type="ECO:0000313" key="2">
    <source>
        <dbReference type="Proteomes" id="UP001155587"/>
    </source>
</evidence>
<comment type="caution">
    <text evidence="1">The sequence shown here is derived from an EMBL/GenBank/DDBJ whole genome shotgun (WGS) entry which is preliminary data.</text>
</comment>
<dbReference type="Proteomes" id="UP001155587">
    <property type="component" value="Unassembled WGS sequence"/>
</dbReference>
<reference evidence="1" key="1">
    <citation type="submission" date="2022-02" db="EMBL/GenBank/DDBJ databases">
        <title>Vibrio sp. nov, a new bacterium isolated from seawater.</title>
        <authorList>
            <person name="Yuan Y."/>
        </authorList>
    </citation>
    <scope>NUCLEOTIDE SEQUENCE</scope>
    <source>
        <strain evidence="1">ZSDZ65</strain>
    </source>
</reference>
<gene>
    <name evidence="1" type="ORF">MD535_10580</name>
</gene>
<evidence type="ECO:0000313" key="1">
    <source>
        <dbReference type="EMBL" id="MCW8346446.1"/>
    </source>
</evidence>
<keyword evidence="2" id="KW-1185">Reference proteome</keyword>
<sequence length="326" mass="35862">MKLIFKFIIFFTLVFLPKVTYALPWGVCSVSGYSSNFVGKGIPIGDAEVGEIIGQINVSFNWRCRPHSGNTARLFIVQMNTSLKSGNTFYSNIPNIELETPLTVETQIGGQENTIVFVETQSGPVEDSYIASGVVNTTMFNVRKVGEVNESVQSEFLTTSYIMDLNYSEFYSAVGNFVVRSFAKTPVSFYNASCHLNYNPAQSIPTITEGKALKVTHDFDINLSCVSPISMQNNVSWTFNVEGDNVSIPEGNAIAVHAGDGVPTVLMALHNMKGGGSGILFKHRYDFPTDGIQSSFTFPLRSEFEWIGSGPVGAYSFKLNFQVDYN</sequence>
<organism evidence="1 2">
    <name type="scientific">Vibrio qingdaonensis</name>
    <dbReference type="NCBI Taxonomy" id="2829491"/>
    <lineage>
        <taxon>Bacteria</taxon>
        <taxon>Pseudomonadati</taxon>
        <taxon>Pseudomonadota</taxon>
        <taxon>Gammaproteobacteria</taxon>
        <taxon>Vibrionales</taxon>
        <taxon>Vibrionaceae</taxon>
        <taxon>Vibrio</taxon>
    </lineage>
</organism>
<name>A0A9X3HWI9_9VIBR</name>
<accession>A0A9X3HWI9</accession>
<dbReference type="RefSeq" id="WP_265675002.1">
    <property type="nucleotide sequence ID" value="NZ_JAKRRY010000011.1"/>
</dbReference>
<proteinExistence type="predicted"/>
<dbReference type="AlphaFoldDB" id="A0A9X3HWI9"/>
<protein>
    <recommendedName>
        <fullName evidence="3">Fimbrial protein</fullName>
    </recommendedName>
</protein>